<accession>A0A2A4X363</accession>
<keyword evidence="5" id="KW-0997">Cell inner membrane</keyword>
<dbReference type="GO" id="GO:0015628">
    <property type="term" value="P:protein secretion by the type II secretion system"/>
    <property type="evidence" value="ECO:0007669"/>
    <property type="project" value="InterPro"/>
</dbReference>
<evidence type="ECO:0000256" key="4">
    <source>
        <dbReference type="ARBA" id="ARBA00022481"/>
    </source>
</evidence>
<dbReference type="AlphaFoldDB" id="A0A2A4X363"/>
<dbReference type="InterPro" id="IPR045584">
    <property type="entry name" value="Pilin-like"/>
</dbReference>
<reference evidence="14" key="1">
    <citation type="submission" date="2017-08" db="EMBL/GenBank/DDBJ databases">
        <title>A dynamic microbial community with high functional redundancy inhabits the cold, oxic subseafloor aquifer.</title>
        <authorList>
            <person name="Tully B.J."/>
            <person name="Wheat C.G."/>
            <person name="Glazer B.T."/>
            <person name="Huber J.A."/>
        </authorList>
    </citation>
    <scope>NUCLEOTIDE SEQUENCE [LARGE SCALE GENOMIC DNA]</scope>
</reference>
<evidence type="ECO:0000256" key="10">
    <source>
        <dbReference type="ARBA" id="ARBA00030775"/>
    </source>
</evidence>
<keyword evidence="4" id="KW-0488">Methylation</keyword>
<dbReference type="PROSITE" id="PS00409">
    <property type="entry name" value="PROKAR_NTER_METHYL"/>
    <property type="match status" value="1"/>
</dbReference>
<dbReference type="PRINTS" id="PR00885">
    <property type="entry name" value="BCTERIALGSPH"/>
</dbReference>
<dbReference type="SUPFAM" id="SSF54523">
    <property type="entry name" value="Pili subunits"/>
    <property type="match status" value="1"/>
</dbReference>
<evidence type="ECO:0000256" key="1">
    <source>
        <dbReference type="ARBA" id="ARBA00004377"/>
    </source>
</evidence>
<dbReference type="GO" id="GO:0005886">
    <property type="term" value="C:plasma membrane"/>
    <property type="evidence" value="ECO:0007669"/>
    <property type="project" value="UniProtKB-SubCell"/>
</dbReference>
<dbReference type="EMBL" id="NVUL01000049">
    <property type="protein sequence ID" value="PCI77078.1"/>
    <property type="molecule type" value="Genomic_DNA"/>
</dbReference>
<proteinExistence type="inferred from homology"/>
<dbReference type="Pfam" id="PF07963">
    <property type="entry name" value="N_methyl"/>
    <property type="match status" value="1"/>
</dbReference>
<dbReference type="InterPro" id="IPR012902">
    <property type="entry name" value="N_methyl_site"/>
</dbReference>
<keyword evidence="6 11" id="KW-0812">Transmembrane</keyword>
<feature type="domain" description="General secretion pathway GspH" evidence="12">
    <location>
        <begin position="62"/>
        <end position="163"/>
    </location>
</feature>
<comment type="similarity">
    <text evidence="9">Belongs to the GSP H family.</text>
</comment>
<dbReference type="Proteomes" id="UP000218767">
    <property type="component" value="Unassembled WGS sequence"/>
</dbReference>
<evidence type="ECO:0000256" key="5">
    <source>
        <dbReference type="ARBA" id="ARBA00022519"/>
    </source>
</evidence>
<evidence type="ECO:0000256" key="6">
    <source>
        <dbReference type="ARBA" id="ARBA00022692"/>
    </source>
</evidence>
<evidence type="ECO:0000256" key="2">
    <source>
        <dbReference type="ARBA" id="ARBA00021549"/>
    </source>
</evidence>
<dbReference type="InterPro" id="IPR002416">
    <property type="entry name" value="T2SS_protein-GspH"/>
</dbReference>
<dbReference type="Pfam" id="PF12019">
    <property type="entry name" value="GspH"/>
    <property type="match status" value="1"/>
</dbReference>
<feature type="transmembrane region" description="Helical" evidence="11">
    <location>
        <begin position="26"/>
        <end position="46"/>
    </location>
</feature>
<protein>
    <recommendedName>
        <fullName evidence="2">Type II secretion system protein H</fullName>
    </recommendedName>
    <alternativeName>
        <fullName evidence="10">General secretion pathway protein H</fullName>
    </alternativeName>
</protein>
<evidence type="ECO:0000256" key="7">
    <source>
        <dbReference type="ARBA" id="ARBA00022989"/>
    </source>
</evidence>
<dbReference type="InterPro" id="IPR022346">
    <property type="entry name" value="T2SS_GspH"/>
</dbReference>
<dbReference type="Gene3D" id="3.30.700.10">
    <property type="entry name" value="Glycoprotein, Type 4 Pilin"/>
    <property type="match status" value="1"/>
</dbReference>
<evidence type="ECO:0000256" key="9">
    <source>
        <dbReference type="ARBA" id="ARBA00025772"/>
    </source>
</evidence>
<evidence type="ECO:0000313" key="13">
    <source>
        <dbReference type="EMBL" id="PCI77078.1"/>
    </source>
</evidence>
<name>A0A2A4X363_9GAMM</name>
<keyword evidence="7 11" id="KW-1133">Transmembrane helix</keyword>
<comment type="subcellular location">
    <subcellularLocation>
        <location evidence="1">Cell inner membrane</location>
        <topology evidence="1">Single-pass membrane protein</topology>
    </subcellularLocation>
</comment>
<dbReference type="GO" id="GO:0015627">
    <property type="term" value="C:type II protein secretion system complex"/>
    <property type="evidence" value="ECO:0007669"/>
    <property type="project" value="InterPro"/>
</dbReference>
<organism evidence="13 14">
    <name type="scientific">SAR86 cluster bacterium</name>
    <dbReference type="NCBI Taxonomy" id="2030880"/>
    <lineage>
        <taxon>Bacteria</taxon>
        <taxon>Pseudomonadati</taxon>
        <taxon>Pseudomonadota</taxon>
        <taxon>Gammaproteobacteria</taxon>
        <taxon>SAR86 cluster</taxon>
    </lineage>
</organism>
<evidence type="ECO:0000259" key="12">
    <source>
        <dbReference type="Pfam" id="PF12019"/>
    </source>
</evidence>
<gene>
    <name evidence="13" type="ORF">COB20_09090</name>
</gene>
<keyword evidence="8 11" id="KW-0472">Membrane</keyword>
<evidence type="ECO:0000256" key="8">
    <source>
        <dbReference type="ARBA" id="ARBA00023136"/>
    </source>
</evidence>
<dbReference type="NCBIfam" id="TIGR02532">
    <property type="entry name" value="IV_pilin_GFxxxE"/>
    <property type="match status" value="1"/>
</dbReference>
<comment type="caution">
    <text evidence="13">The sequence shown here is derived from an EMBL/GenBank/DDBJ whole genome shotgun (WGS) entry which is preliminary data.</text>
</comment>
<sequence>MTPILGCRTAALANARQVTSKQQRGFTLLEIILVLAIIATASILVVPNLGGFEARTFNTQLRQAQSLLNFARRTAVISGQASTVSFSVIPIDEIGQADTDDGHTSLSNIVAQWNGAGVTLRFRDSTDREIEIEETTEVTFFPEGGSTGGMLLFAQADQTGVIDIDPFTGRVSSRDSEEEL</sequence>
<evidence type="ECO:0000313" key="14">
    <source>
        <dbReference type="Proteomes" id="UP000218767"/>
    </source>
</evidence>
<evidence type="ECO:0000256" key="3">
    <source>
        <dbReference type="ARBA" id="ARBA00022475"/>
    </source>
</evidence>
<evidence type="ECO:0000256" key="11">
    <source>
        <dbReference type="SAM" id="Phobius"/>
    </source>
</evidence>
<keyword evidence="3" id="KW-1003">Cell membrane</keyword>